<organism evidence="1 2">
    <name type="scientific">Spirosoma endophyticum</name>
    <dbReference type="NCBI Taxonomy" id="662367"/>
    <lineage>
        <taxon>Bacteria</taxon>
        <taxon>Pseudomonadati</taxon>
        <taxon>Bacteroidota</taxon>
        <taxon>Cytophagia</taxon>
        <taxon>Cytophagales</taxon>
        <taxon>Cytophagaceae</taxon>
        <taxon>Spirosoma</taxon>
    </lineage>
</organism>
<accession>A0A1I2G786</accession>
<dbReference type="STRING" id="662367.SAMN05216167_13032"/>
<gene>
    <name evidence="1" type="ORF">SAMN05216167_13032</name>
</gene>
<evidence type="ECO:0000313" key="2">
    <source>
        <dbReference type="Proteomes" id="UP000198598"/>
    </source>
</evidence>
<protein>
    <submittedName>
        <fullName evidence="1">Uncharacterized protein</fullName>
    </submittedName>
</protein>
<dbReference type="AlphaFoldDB" id="A0A1I2G786"/>
<proteinExistence type="predicted"/>
<keyword evidence="2" id="KW-1185">Reference proteome</keyword>
<evidence type="ECO:0000313" key="1">
    <source>
        <dbReference type="EMBL" id="SFF13382.1"/>
    </source>
</evidence>
<sequence length="60" mass="6680">MNILLSQLGAIFETMSAHENTRNLSRVASIKPFNGKQNQPIDAWLGLMGKDHSYEVASFT</sequence>
<reference evidence="1 2" key="1">
    <citation type="submission" date="2016-10" db="EMBL/GenBank/DDBJ databases">
        <authorList>
            <person name="de Groot N.N."/>
        </authorList>
    </citation>
    <scope>NUCLEOTIDE SEQUENCE [LARGE SCALE GENOMIC DNA]</scope>
    <source>
        <strain evidence="1 2">DSM 26130</strain>
    </source>
</reference>
<dbReference type="EMBL" id="FOLQ01000030">
    <property type="protein sequence ID" value="SFF13382.1"/>
    <property type="molecule type" value="Genomic_DNA"/>
</dbReference>
<dbReference type="Proteomes" id="UP000198598">
    <property type="component" value="Unassembled WGS sequence"/>
</dbReference>
<name>A0A1I2G786_9BACT</name>